<sequence>MDELSEYSSEILEFMPTQQMGKICKMVGACVSTDFEASSQDKSVEATLRLHTSTQTEPSTSLQSYVDEQRLAMWLRKIYPAVEAQLLKGITPLNNICETVDHAFTSSTEKLNTQIYQKITVGGIENSQGIAAWLSVHTNNAPMLVVSTRSPHDSWCDHLQQTLKLLVPNRMQTANLVVYTVVKSLPLKACLGCLSTNTYNKSIFAGSTMDGDIHIWGCLSSNRVGDNKSSITLANTNEIDELCCSASPHACAVALCWSSENRLLSFHSNGFIISWVVGKELILENDFQLKVQVSEITAAICLTANTFVVGVKDGSLFLCTITSFGTMRKQMEVVPLKKHSFMITTLIKTVFNNCPSVLSCDLSGQVLCHSISHPEEESRVLRIPLPFKNAIACSKDGHVIYSPGIDGSLECYNIVSGAHSIVKGTLRGKGNFIACSENGNWIITGLYADDFQIFYIDH</sequence>
<name>A0A0K8U8C4_BACLA</name>
<dbReference type="EMBL" id="GDHF01029402">
    <property type="protein sequence ID" value="JAI22912.1"/>
    <property type="molecule type" value="Transcribed_RNA"/>
</dbReference>
<dbReference type="OrthoDB" id="445052at2759"/>
<dbReference type="AlphaFoldDB" id="A0A0K8U8C4"/>
<gene>
    <name evidence="1" type="ORF">c0_g1_i2</name>
</gene>
<proteinExistence type="predicted"/>
<dbReference type="InterPro" id="IPR015943">
    <property type="entry name" value="WD40/YVTN_repeat-like_dom_sf"/>
</dbReference>
<organism evidence="1">
    <name type="scientific">Bactrocera latifrons</name>
    <name type="common">Malaysian fruit fly</name>
    <name type="synonym">Chaetodacus latifrons</name>
    <dbReference type="NCBI Taxonomy" id="174628"/>
    <lineage>
        <taxon>Eukaryota</taxon>
        <taxon>Metazoa</taxon>
        <taxon>Ecdysozoa</taxon>
        <taxon>Arthropoda</taxon>
        <taxon>Hexapoda</taxon>
        <taxon>Insecta</taxon>
        <taxon>Pterygota</taxon>
        <taxon>Neoptera</taxon>
        <taxon>Endopterygota</taxon>
        <taxon>Diptera</taxon>
        <taxon>Brachycera</taxon>
        <taxon>Muscomorpha</taxon>
        <taxon>Tephritoidea</taxon>
        <taxon>Tephritidae</taxon>
        <taxon>Bactrocera</taxon>
        <taxon>Bactrocera</taxon>
    </lineage>
</organism>
<reference evidence="1" key="1">
    <citation type="submission" date="2015-06" db="EMBL/GenBank/DDBJ databases">
        <authorList>
            <person name="Hoefler B.C."/>
            <person name="Straight P.D."/>
        </authorList>
    </citation>
    <scope>NUCLEOTIDE SEQUENCE</scope>
</reference>
<evidence type="ECO:0000313" key="1">
    <source>
        <dbReference type="EMBL" id="JAI22912.1"/>
    </source>
</evidence>
<dbReference type="SUPFAM" id="SSF50978">
    <property type="entry name" value="WD40 repeat-like"/>
    <property type="match status" value="1"/>
</dbReference>
<dbReference type="InterPro" id="IPR036322">
    <property type="entry name" value="WD40_repeat_dom_sf"/>
</dbReference>
<accession>A0A0K8U8C4</accession>
<protein>
    <submittedName>
        <fullName evidence="1">Uncharacterized protein</fullName>
    </submittedName>
</protein>
<dbReference type="Gene3D" id="2.130.10.10">
    <property type="entry name" value="YVTN repeat-like/Quinoprotein amine dehydrogenase"/>
    <property type="match status" value="1"/>
</dbReference>